<feature type="domain" description="DprA winged helix" evidence="3">
    <location>
        <begin position="187"/>
        <end position="238"/>
    </location>
</feature>
<feature type="non-terminal residue" evidence="4">
    <location>
        <position position="1"/>
    </location>
</feature>
<name>A0A424Y9P4_9FIRM</name>
<comment type="caution">
    <text evidence="4">The sequence shown here is derived from an EMBL/GenBank/DDBJ whole genome shotgun (WGS) entry which is preliminary data.</text>
</comment>
<dbReference type="AlphaFoldDB" id="A0A424Y9P4"/>
<evidence type="ECO:0000313" key="5">
    <source>
        <dbReference type="Proteomes" id="UP000285138"/>
    </source>
</evidence>
<dbReference type="Pfam" id="PF17782">
    <property type="entry name" value="WHD_DprA"/>
    <property type="match status" value="1"/>
</dbReference>
<evidence type="ECO:0000313" key="4">
    <source>
        <dbReference type="EMBL" id="RQD73071.1"/>
    </source>
</evidence>
<dbReference type="InterPro" id="IPR057666">
    <property type="entry name" value="DrpA_SLOG"/>
</dbReference>
<dbReference type="PANTHER" id="PTHR43022:SF1">
    <property type="entry name" value="PROTEIN SMF"/>
    <property type="match status" value="1"/>
</dbReference>
<sequence length="248" mass="26487">GMVGTRKNTPYGKRATLAIARCLASYGFTIISGMARGIDTTAHYAALEVGGKTVAVLGCGVDVVYPGENYSLAQEIIKKGALISEFPPGTKPSPKNFPRRNRIISGLSLGLVVIEAAERSGALITADFALEQGREVFAVPGNIDSPYSKGCHKLIKEGAVLVEDPLDVLLELGYNGAEVNGTNIPVNLTVEEKNLLEVVTEQPIHIDELLKLSSLTPSRLNSLLTGLEVKGAVKQQLGKYFVKVNRDV</sequence>
<dbReference type="EMBL" id="QZAA01000279">
    <property type="protein sequence ID" value="RQD73071.1"/>
    <property type="molecule type" value="Genomic_DNA"/>
</dbReference>
<evidence type="ECO:0000259" key="3">
    <source>
        <dbReference type="Pfam" id="PF17782"/>
    </source>
</evidence>
<evidence type="ECO:0000256" key="1">
    <source>
        <dbReference type="ARBA" id="ARBA00006525"/>
    </source>
</evidence>
<dbReference type="Gene3D" id="3.40.50.450">
    <property type="match status" value="1"/>
</dbReference>
<dbReference type="GO" id="GO:0009294">
    <property type="term" value="P:DNA-mediated transformation"/>
    <property type="evidence" value="ECO:0007669"/>
    <property type="project" value="InterPro"/>
</dbReference>
<dbReference type="InterPro" id="IPR041614">
    <property type="entry name" value="DprA_WH"/>
</dbReference>
<gene>
    <name evidence="4" type="primary">dprA</name>
    <name evidence="4" type="ORF">D5R97_09920</name>
</gene>
<accession>A0A424Y9P4</accession>
<dbReference type="Pfam" id="PF02481">
    <property type="entry name" value="DNA_processg_A"/>
    <property type="match status" value="1"/>
</dbReference>
<feature type="domain" description="Smf/DprA SLOG" evidence="2">
    <location>
        <begin position="1"/>
        <end position="171"/>
    </location>
</feature>
<comment type="similarity">
    <text evidence="1">Belongs to the DprA/Smf family.</text>
</comment>
<proteinExistence type="inferred from homology"/>
<dbReference type="NCBIfam" id="TIGR00732">
    <property type="entry name" value="dprA"/>
    <property type="match status" value="1"/>
</dbReference>
<reference evidence="4 5" key="1">
    <citation type="submission" date="2018-08" db="EMBL/GenBank/DDBJ databases">
        <title>The metabolism and importance of syntrophic acetate oxidation coupled to methane or sulfide production in haloalkaline environments.</title>
        <authorList>
            <person name="Timmers P.H.A."/>
            <person name="Vavourakis C.D."/>
            <person name="Sorokin D.Y."/>
            <person name="Sinninghe Damste J.S."/>
            <person name="Muyzer G."/>
            <person name="Stams A.J.M."/>
            <person name="Plugge C.M."/>
        </authorList>
    </citation>
    <scope>NUCLEOTIDE SEQUENCE [LARGE SCALE GENOMIC DNA]</scope>
    <source>
        <strain evidence="4">MSAO_Bac1</strain>
    </source>
</reference>
<dbReference type="PANTHER" id="PTHR43022">
    <property type="entry name" value="PROTEIN SMF"/>
    <property type="match status" value="1"/>
</dbReference>
<dbReference type="InterPro" id="IPR036388">
    <property type="entry name" value="WH-like_DNA-bd_sf"/>
</dbReference>
<dbReference type="Proteomes" id="UP000285138">
    <property type="component" value="Unassembled WGS sequence"/>
</dbReference>
<evidence type="ECO:0000259" key="2">
    <source>
        <dbReference type="Pfam" id="PF02481"/>
    </source>
</evidence>
<dbReference type="Gene3D" id="1.10.10.10">
    <property type="entry name" value="Winged helix-like DNA-binding domain superfamily/Winged helix DNA-binding domain"/>
    <property type="match status" value="1"/>
</dbReference>
<protein>
    <submittedName>
        <fullName evidence="4">DNA-protecting protein DprA</fullName>
    </submittedName>
</protein>
<dbReference type="InterPro" id="IPR003488">
    <property type="entry name" value="DprA"/>
</dbReference>
<dbReference type="SUPFAM" id="SSF102405">
    <property type="entry name" value="MCP/YpsA-like"/>
    <property type="match status" value="1"/>
</dbReference>
<organism evidence="4 5">
    <name type="scientific">Candidatus Syntrophonatronum acetioxidans</name>
    <dbReference type="NCBI Taxonomy" id="1795816"/>
    <lineage>
        <taxon>Bacteria</taxon>
        <taxon>Bacillati</taxon>
        <taxon>Bacillota</taxon>
        <taxon>Clostridia</taxon>
        <taxon>Eubacteriales</taxon>
        <taxon>Syntrophomonadaceae</taxon>
        <taxon>Candidatus Syntrophonatronum</taxon>
    </lineage>
</organism>